<dbReference type="RefSeq" id="WP_308193143.1">
    <property type="nucleotide sequence ID" value="NZ_JAKSXN010000004.1"/>
</dbReference>
<accession>A0ABW3S8Q7</accession>
<dbReference type="SUPFAM" id="SSF56349">
    <property type="entry name" value="DNA breaking-rejoining enzymes"/>
    <property type="match status" value="1"/>
</dbReference>
<dbReference type="EMBL" id="JBHTKZ010000004">
    <property type="protein sequence ID" value="MFD1180595.1"/>
    <property type="molecule type" value="Genomic_DNA"/>
</dbReference>
<protein>
    <submittedName>
        <fullName evidence="3">Tyrosine recombinase XerC</fullName>
    </submittedName>
</protein>
<dbReference type="InterPro" id="IPR013762">
    <property type="entry name" value="Integrase-like_cat_sf"/>
</dbReference>
<dbReference type="Proteomes" id="UP001597211">
    <property type="component" value="Unassembled WGS sequence"/>
</dbReference>
<evidence type="ECO:0000256" key="1">
    <source>
        <dbReference type="ARBA" id="ARBA00023172"/>
    </source>
</evidence>
<organism evidence="3 4">
    <name type="scientific">Paenibacillus timonensis</name>
    <dbReference type="NCBI Taxonomy" id="225915"/>
    <lineage>
        <taxon>Bacteria</taxon>
        <taxon>Bacillati</taxon>
        <taxon>Bacillota</taxon>
        <taxon>Bacilli</taxon>
        <taxon>Bacillales</taxon>
        <taxon>Paenibacillaceae</taxon>
        <taxon>Paenibacillus</taxon>
    </lineage>
</organism>
<dbReference type="Pfam" id="PF00589">
    <property type="entry name" value="Phage_integrase"/>
    <property type="match status" value="1"/>
</dbReference>
<sequence>MFYCWLIETVCLSQIVHDSDYVFARDDGKPYRVNSVSEHFLDFLRKHDLPEIRLHYLRHTFASVMYEAGVDLKAISEMMGHSDIGTTKNDNVFRLLN</sequence>
<evidence type="ECO:0000259" key="2">
    <source>
        <dbReference type="PROSITE" id="PS51898"/>
    </source>
</evidence>
<dbReference type="InterPro" id="IPR011010">
    <property type="entry name" value="DNA_brk_join_enz"/>
</dbReference>
<keyword evidence="1" id="KW-0233">DNA recombination</keyword>
<reference evidence="4" key="1">
    <citation type="journal article" date="2019" name="Int. J. Syst. Evol. Microbiol.">
        <title>The Global Catalogue of Microorganisms (GCM) 10K type strain sequencing project: providing services to taxonomists for standard genome sequencing and annotation.</title>
        <authorList>
            <consortium name="The Broad Institute Genomics Platform"/>
            <consortium name="The Broad Institute Genome Sequencing Center for Infectious Disease"/>
            <person name="Wu L."/>
            <person name="Ma J."/>
        </authorList>
    </citation>
    <scope>NUCLEOTIDE SEQUENCE [LARGE SCALE GENOMIC DNA]</scope>
    <source>
        <strain evidence="4">CCUG 48216</strain>
    </source>
</reference>
<comment type="caution">
    <text evidence="3">The sequence shown here is derived from an EMBL/GenBank/DDBJ whole genome shotgun (WGS) entry which is preliminary data.</text>
</comment>
<evidence type="ECO:0000313" key="4">
    <source>
        <dbReference type="Proteomes" id="UP001597211"/>
    </source>
</evidence>
<evidence type="ECO:0000313" key="3">
    <source>
        <dbReference type="EMBL" id="MFD1180595.1"/>
    </source>
</evidence>
<keyword evidence="4" id="KW-1185">Reference proteome</keyword>
<dbReference type="Gene3D" id="1.10.443.10">
    <property type="entry name" value="Intergrase catalytic core"/>
    <property type="match status" value="1"/>
</dbReference>
<proteinExistence type="predicted"/>
<dbReference type="InterPro" id="IPR002104">
    <property type="entry name" value="Integrase_catalytic"/>
</dbReference>
<gene>
    <name evidence="3" type="primary">xerC</name>
    <name evidence="3" type="ORF">ACFQ2Z_04425</name>
</gene>
<feature type="domain" description="Tyr recombinase" evidence="2">
    <location>
        <begin position="1"/>
        <end position="97"/>
    </location>
</feature>
<dbReference type="PROSITE" id="PS51898">
    <property type="entry name" value="TYR_RECOMBINASE"/>
    <property type="match status" value="1"/>
</dbReference>
<name>A0ABW3S8Q7_9BACL</name>